<evidence type="ECO:0000313" key="1">
    <source>
        <dbReference type="EMBL" id="RDX40089.1"/>
    </source>
</evidence>
<name>A0A371CIJ2_9APHY</name>
<evidence type="ECO:0000313" key="2">
    <source>
        <dbReference type="Proteomes" id="UP000256964"/>
    </source>
</evidence>
<organism evidence="1 2">
    <name type="scientific">Lentinus brumalis</name>
    <dbReference type="NCBI Taxonomy" id="2498619"/>
    <lineage>
        <taxon>Eukaryota</taxon>
        <taxon>Fungi</taxon>
        <taxon>Dikarya</taxon>
        <taxon>Basidiomycota</taxon>
        <taxon>Agaricomycotina</taxon>
        <taxon>Agaricomycetes</taxon>
        <taxon>Polyporales</taxon>
        <taxon>Polyporaceae</taxon>
        <taxon>Lentinus</taxon>
    </lineage>
</organism>
<gene>
    <name evidence="1" type="ORF">OH76DRAFT_459895</name>
</gene>
<accession>A0A371CIJ2</accession>
<sequence>MLAILLPLTRVYAASLCPVLPYTVSGGSSDLDIPDPPLFRRHAGAFYSFFAQRPRGTSYKLQAFATSPQHILKIPLLILCVRSCPAERMESMGPALEVLAVLTSSPNIGLRCAIAWIFSVLGPTPPSAAQLRSSGAGQVHFPHLAASRARPGGESALIKQCARNSLTLV</sequence>
<dbReference type="Proteomes" id="UP000256964">
    <property type="component" value="Unassembled WGS sequence"/>
</dbReference>
<protein>
    <submittedName>
        <fullName evidence="1">Uncharacterized protein</fullName>
    </submittedName>
</protein>
<proteinExistence type="predicted"/>
<reference evidence="1 2" key="1">
    <citation type="journal article" date="2018" name="Biotechnol. Biofuels">
        <title>Integrative visual omics of the white-rot fungus Polyporus brumalis exposes the biotechnological potential of its oxidative enzymes for delignifying raw plant biomass.</title>
        <authorList>
            <person name="Miyauchi S."/>
            <person name="Rancon A."/>
            <person name="Drula E."/>
            <person name="Hage H."/>
            <person name="Chaduli D."/>
            <person name="Favel A."/>
            <person name="Grisel S."/>
            <person name="Henrissat B."/>
            <person name="Herpoel-Gimbert I."/>
            <person name="Ruiz-Duenas F.J."/>
            <person name="Chevret D."/>
            <person name="Hainaut M."/>
            <person name="Lin J."/>
            <person name="Wang M."/>
            <person name="Pangilinan J."/>
            <person name="Lipzen A."/>
            <person name="Lesage-Meessen L."/>
            <person name="Navarro D."/>
            <person name="Riley R."/>
            <person name="Grigoriev I.V."/>
            <person name="Zhou S."/>
            <person name="Raouche S."/>
            <person name="Rosso M.N."/>
        </authorList>
    </citation>
    <scope>NUCLEOTIDE SEQUENCE [LARGE SCALE GENOMIC DNA]</scope>
    <source>
        <strain evidence="1 2">BRFM 1820</strain>
    </source>
</reference>
<dbReference type="EMBL" id="KZ857589">
    <property type="protein sequence ID" value="RDX40089.1"/>
    <property type="molecule type" value="Genomic_DNA"/>
</dbReference>
<dbReference type="AlphaFoldDB" id="A0A371CIJ2"/>
<keyword evidence="2" id="KW-1185">Reference proteome</keyword>